<evidence type="ECO:0000313" key="2">
    <source>
        <dbReference type="EMBL" id="BCS24371.1"/>
    </source>
</evidence>
<proteinExistence type="inferred from homology"/>
<dbReference type="KEGG" id="apuu:APUU_40815S"/>
<reference evidence="2" key="2">
    <citation type="submission" date="2021-02" db="EMBL/GenBank/DDBJ databases">
        <title>Aspergillus puulaauensis MK2 genome sequence.</title>
        <authorList>
            <person name="Futagami T."/>
            <person name="Mori K."/>
            <person name="Kadooka C."/>
            <person name="Tanaka T."/>
        </authorList>
    </citation>
    <scope>NUCLEOTIDE SEQUENCE</scope>
    <source>
        <strain evidence="2">MK2</strain>
    </source>
</reference>
<dbReference type="Gene3D" id="3.30.2140.20">
    <property type="match status" value="1"/>
</dbReference>
<gene>
    <name evidence="2" type="primary">NAT3</name>
    <name evidence="2" type="ORF">APUU_40815S</name>
</gene>
<dbReference type="GO" id="GO:0016407">
    <property type="term" value="F:acetyltransferase activity"/>
    <property type="evidence" value="ECO:0007669"/>
    <property type="project" value="InterPro"/>
</dbReference>
<dbReference type="InterPro" id="IPR038765">
    <property type="entry name" value="Papain-like_cys_pep_sf"/>
</dbReference>
<evidence type="ECO:0000313" key="3">
    <source>
        <dbReference type="Proteomes" id="UP000654913"/>
    </source>
</evidence>
<dbReference type="PANTHER" id="PTHR11786">
    <property type="entry name" value="N-HYDROXYARYLAMINE O-ACETYLTRANSFERASE"/>
    <property type="match status" value="1"/>
</dbReference>
<dbReference type="AlphaFoldDB" id="A0A7R8AMJ3"/>
<dbReference type="GeneID" id="64974376"/>
<evidence type="ECO:0000256" key="1">
    <source>
        <dbReference type="ARBA" id="ARBA00006547"/>
    </source>
</evidence>
<protein>
    <submittedName>
        <fullName evidence="2">N-terminal acetyltransferase</fullName>
    </submittedName>
</protein>
<dbReference type="EMBL" id="AP024446">
    <property type="protein sequence ID" value="BCS24371.1"/>
    <property type="molecule type" value="Genomic_DNA"/>
</dbReference>
<dbReference type="SUPFAM" id="SSF54001">
    <property type="entry name" value="Cysteine proteinases"/>
    <property type="match status" value="1"/>
</dbReference>
<dbReference type="PANTHER" id="PTHR11786:SF0">
    <property type="entry name" value="ARYLAMINE N-ACETYLTRANSFERASE 4-RELATED"/>
    <property type="match status" value="1"/>
</dbReference>
<organism evidence="2 3">
    <name type="scientific">Aspergillus puulaauensis</name>
    <dbReference type="NCBI Taxonomy" id="1220207"/>
    <lineage>
        <taxon>Eukaryota</taxon>
        <taxon>Fungi</taxon>
        <taxon>Dikarya</taxon>
        <taxon>Ascomycota</taxon>
        <taxon>Pezizomycotina</taxon>
        <taxon>Eurotiomycetes</taxon>
        <taxon>Eurotiomycetidae</taxon>
        <taxon>Eurotiales</taxon>
        <taxon>Aspergillaceae</taxon>
        <taxon>Aspergillus</taxon>
    </lineage>
</organism>
<dbReference type="InterPro" id="IPR053710">
    <property type="entry name" value="Arylamine_NAT_domain_sf"/>
</dbReference>
<keyword evidence="2" id="KW-0808">Transferase</keyword>
<dbReference type="InterPro" id="IPR001447">
    <property type="entry name" value="Arylamine_N-AcTrfase"/>
</dbReference>
<comment type="similarity">
    <text evidence="1">Belongs to the arylamine N-acetyltransferase family.</text>
</comment>
<accession>A0A7R8AMJ3</accession>
<dbReference type="Proteomes" id="UP000654913">
    <property type="component" value="Chromosome 4"/>
</dbReference>
<keyword evidence="3" id="KW-1185">Reference proteome</keyword>
<dbReference type="OrthoDB" id="10260017at2759"/>
<reference evidence="2" key="1">
    <citation type="submission" date="2021-01" db="EMBL/GenBank/DDBJ databases">
        <authorList>
            <consortium name="Aspergillus puulaauensis MK2 genome sequencing consortium"/>
            <person name="Kazuki M."/>
            <person name="Futagami T."/>
        </authorList>
    </citation>
    <scope>NUCLEOTIDE SEQUENCE</scope>
    <source>
        <strain evidence="2">MK2</strain>
    </source>
</reference>
<dbReference type="RefSeq" id="XP_041556565.1">
    <property type="nucleotide sequence ID" value="XM_041703928.1"/>
</dbReference>
<dbReference type="Pfam" id="PF00797">
    <property type="entry name" value="Acetyltransf_2"/>
    <property type="match status" value="1"/>
</dbReference>
<name>A0A7R8AMJ3_9EURO</name>
<sequence length="337" mass="38451">MNTGAVMEESAYSTDQVTAWLQHIRLPTSYSEYTVNPGIFPQTYEALSTLMRCQISRFPYENLSVHYSPTHLVDIRPEVLYEKLMGPGRDGANGRGGYCMELSIFFYHMLRTLGFRVYMTGVRNRSRTNGVPGGEYQGFTHINNIVHLPSGQRFSIDVGFGGDGPTSPLPLDEQGRAVQNLGRQEVRLIHDNIPKQRVNDTKLWIYQYRNAPENAWNSFYSFAELEFFQEDFEVLNLWGSAKTLHRWTVLVVRFLRDGEDVRFSDNPNILLDDDDIKIVGKAMLVDNVIKVNLGGKTSIVHSFDSEEGRLQALKYYFGITLTEQEAQTIRGWDKALG</sequence>